<gene>
    <name evidence="6" type="ORF">BJ959_002111</name>
</gene>
<keyword evidence="3 6" id="KW-0238">DNA-binding</keyword>
<dbReference type="Pfam" id="PF03466">
    <property type="entry name" value="LysR_substrate"/>
    <property type="match status" value="1"/>
</dbReference>
<evidence type="ECO:0000256" key="4">
    <source>
        <dbReference type="ARBA" id="ARBA00023163"/>
    </source>
</evidence>
<evidence type="ECO:0000313" key="7">
    <source>
        <dbReference type="Proteomes" id="UP000552883"/>
    </source>
</evidence>
<sequence length="328" mass="35309">MDVRRLQLLRELADRGSITAVARATHRTASAVSQQLKVLEAEVGVPLTERRGRGLVLTGAGLALADTARRIAVAIEAAEALWQEFAASPQGIVTVSTFPTAGQMLLPGVLLAAREEPGLEIVVTDHDLPQPEFAMLTPDYDLVLADSQGIPAHWSEQGLTVVPLMTEPFDVALPAGHRLVEKSVVRPADLIDEDWIGAPLGYPYDRVHDRLAAVVGREPRIVQRIMDNIIVERLVAAGVGIAILPRFTTRSHGNGIVTRPITGLSAERQISALLRADRAERPSVRRVIELLQAEAERVMEGYRTVGEPRTVTAAIPTVGGAGLWSASA</sequence>
<dbReference type="PANTHER" id="PTHR30346">
    <property type="entry name" value="TRANSCRIPTIONAL DUAL REGULATOR HCAR-RELATED"/>
    <property type="match status" value="1"/>
</dbReference>
<protein>
    <submittedName>
        <fullName evidence="6">DNA-binding transcriptional LysR family regulator</fullName>
    </submittedName>
</protein>
<dbReference type="OrthoDB" id="4131546at2"/>
<proteinExistence type="inferred from homology"/>
<dbReference type="Gene3D" id="1.10.10.10">
    <property type="entry name" value="Winged helix-like DNA-binding domain superfamily/Winged helix DNA-binding domain"/>
    <property type="match status" value="1"/>
</dbReference>
<dbReference type="PROSITE" id="PS50931">
    <property type="entry name" value="HTH_LYSR"/>
    <property type="match status" value="1"/>
</dbReference>
<dbReference type="SUPFAM" id="SSF53850">
    <property type="entry name" value="Periplasmic binding protein-like II"/>
    <property type="match status" value="1"/>
</dbReference>
<comment type="similarity">
    <text evidence="1">Belongs to the LysR transcriptional regulatory family.</text>
</comment>
<evidence type="ECO:0000256" key="2">
    <source>
        <dbReference type="ARBA" id="ARBA00023015"/>
    </source>
</evidence>
<dbReference type="RefSeq" id="WP_153981824.1">
    <property type="nucleotide sequence ID" value="NZ_BAAANZ010000003.1"/>
</dbReference>
<organism evidence="6 7">
    <name type="scientific">Microcella frigidaquae</name>
    <dbReference type="NCBI Taxonomy" id="424758"/>
    <lineage>
        <taxon>Bacteria</taxon>
        <taxon>Bacillati</taxon>
        <taxon>Actinomycetota</taxon>
        <taxon>Actinomycetes</taxon>
        <taxon>Micrococcales</taxon>
        <taxon>Microbacteriaceae</taxon>
        <taxon>Microcella</taxon>
    </lineage>
</organism>
<keyword evidence="7" id="KW-1185">Reference proteome</keyword>
<keyword evidence="4" id="KW-0804">Transcription</keyword>
<reference evidence="6 7" key="1">
    <citation type="submission" date="2020-08" db="EMBL/GenBank/DDBJ databases">
        <title>Sequencing the genomes of 1000 actinobacteria strains.</title>
        <authorList>
            <person name="Klenk H.-P."/>
        </authorList>
    </citation>
    <scope>NUCLEOTIDE SEQUENCE [LARGE SCALE GENOMIC DNA]</scope>
    <source>
        <strain evidence="6 7">DSM 23889</strain>
    </source>
</reference>
<accession>A0A840XC58</accession>
<dbReference type="SUPFAM" id="SSF46785">
    <property type="entry name" value="Winged helix' DNA-binding domain"/>
    <property type="match status" value="1"/>
</dbReference>
<dbReference type="Gene3D" id="3.40.190.10">
    <property type="entry name" value="Periplasmic binding protein-like II"/>
    <property type="match status" value="2"/>
</dbReference>
<dbReference type="Pfam" id="PF00126">
    <property type="entry name" value="HTH_1"/>
    <property type="match status" value="1"/>
</dbReference>
<dbReference type="GO" id="GO:0003700">
    <property type="term" value="F:DNA-binding transcription factor activity"/>
    <property type="evidence" value="ECO:0007669"/>
    <property type="project" value="InterPro"/>
</dbReference>
<evidence type="ECO:0000256" key="3">
    <source>
        <dbReference type="ARBA" id="ARBA00023125"/>
    </source>
</evidence>
<dbReference type="GO" id="GO:0032993">
    <property type="term" value="C:protein-DNA complex"/>
    <property type="evidence" value="ECO:0007669"/>
    <property type="project" value="TreeGrafter"/>
</dbReference>
<feature type="domain" description="HTH lysR-type" evidence="5">
    <location>
        <begin position="1"/>
        <end position="58"/>
    </location>
</feature>
<evidence type="ECO:0000259" key="5">
    <source>
        <dbReference type="PROSITE" id="PS50931"/>
    </source>
</evidence>
<dbReference type="EMBL" id="JACHBS010000001">
    <property type="protein sequence ID" value="MBB5618615.1"/>
    <property type="molecule type" value="Genomic_DNA"/>
</dbReference>
<dbReference type="AlphaFoldDB" id="A0A840XC58"/>
<dbReference type="InterPro" id="IPR005119">
    <property type="entry name" value="LysR_subst-bd"/>
</dbReference>
<dbReference type="Proteomes" id="UP000552883">
    <property type="component" value="Unassembled WGS sequence"/>
</dbReference>
<dbReference type="GO" id="GO:0003677">
    <property type="term" value="F:DNA binding"/>
    <property type="evidence" value="ECO:0007669"/>
    <property type="project" value="UniProtKB-KW"/>
</dbReference>
<dbReference type="InterPro" id="IPR036390">
    <property type="entry name" value="WH_DNA-bd_sf"/>
</dbReference>
<dbReference type="InterPro" id="IPR036388">
    <property type="entry name" value="WH-like_DNA-bd_sf"/>
</dbReference>
<keyword evidence="2" id="KW-0805">Transcription regulation</keyword>
<evidence type="ECO:0000313" key="6">
    <source>
        <dbReference type="EMBL" id="MBB5618615.1"/>
    </source>
</evidence>
<comment type="caution">
    <text evidence="6">The sequence shown here is derived from an EMBL/GenBank/DDBJ whole genome shotgun (WGS) entry which is preliminary data.</text>
</comment>
<name>A0A840XC58_9MICO</name>
<dbReference type="PANTHER" id="PTHR30346:SF29">
    <property type="entry name" value="LYSR SUBSTRATE-BINDING"/>
    <property type="match status" value="1"/>
</dbReference>
<evidence type="ECO:0000256" key="1">
    <source>
        <dbReference type="ARBA" id="ARBA00009437"/>
    </source>
</evidence>
<dbReference type="InterPro" id="IPR000847">
    <property type="entry name" value="LysR_HTH_N"/>
</dbReference>